<dbReference type="AlphaFoldDB" id="A0A7J8BKM5"/>
<reference evidence="2 3" key="1">
    <citation type="journal article" date="2020" name="Nature">
        <title>Six reference-quality genomes reveal evolution of bat adaptations.</title>
        <authorList>
            <person name="Jebb D."/>
            <person name="Huang Z."/>
            <person name="Pippel M."/>
            <person name="Hughes G.M."/>
            <person name="Lavrichenko K."/>
            <person name="Devanna P."/>
            <person name="Winkler S."/>
            <person name="Jermiin L.S."/>
            <person name="Skirmuntt E.C."/>
            <person name="Katzourakis A."/>
            <person name="Burkitt-Gray L."/>
            <person name="Ray D.A."/>
            <person name="Sullivan K.A.M."/>
            <person name="Roscito J.G."/>
            <person name="Kirilenko B.M."/>
            <person name="Davalos L.M."/>
            <person name="Corthals A.P."/>
            <person name="Power M.L."/>
            <person name="Jones G."/>
            <person name="Ransome R.D."/>
            <person name="Dechmann D.K.N."/>
            <person name="Locatelli A.G."/>
            <person name="Puechmaille S.J."/>
            <person name="Fedrigo O."/>
            <person name="Jarvis E.D."/>
            <person name="Hiller M."/>
            <person name="Vernes S.C."/>
            <person name="Myers E.W."/>
            <person name="Teeling E.C."/>
        </authorList>
    </citation>
    <scope>NUCLEOTIDE SEQUENCE [LARGE SCALE GENOMIC DNA]</scope>
    <source>
        <strain evidence="2">MMolMol1</strain>
        <tissue evidence="2">Muscle</tissue>
    </source>
</reference>
<protein>
    <submittedName>
        <fullName evidence="2">Uncharacterized protein</fullName>
    </submittedName>
</protein>
<accession>A0A7J8BKM5</accession>
<evidence type="ECO:0000313" key="3">
    <source>
        <dbReference type="Proteomes" id="UP000550707"/>
    </source>
</evidence>
<sequence length="69" mass="7473">MIICQTSRTLKKQSQAGCFSPPLRKILPRASQMQMTCALACSPSASQAGTDPGAPRMQIPQPRAAHTRY</sequence>
<organism evidence="2 3">
    <name type="scientific">Molossus molossus</name>
    <name type="common">Pallas' mastiff bat</name>
    <name type="synonym">Vespertilio molossus</name>
    <dbReference type="NCBI Taxonomy" id="27622"/>
    <lineage>
        <taxon>Eukaryota</taxon>
        <taxon>Metazoa</taxon>
        <taxon>Chordata</taxon>
        <taxon>Craniata</taxon>
        <taxon>Vertebrata</taxon>
        <taxon>Euteleostomi</taxon>
        <taxon>Mammalia</taxon>
        <taxon>Eutheria</taxon>
        <taxon>Laurasiatheria</taxon>
        <taxon>Chiroptera</taxon>
        <taxon>Yangochiroptera</taxon>
        <taxon>Molossidae</taxon>
        <taxon>Molossus</taxon>
    </lineage>
</organism>
<dbReference type="Proteomes" id="UP000550707">
    <property type="component" value="Unassembled WGS sequence"/>
</dbReference>
<comment type="caution">
    <text evidence="2">The sequence shown here is derived from an EMBL/GenBank/DDBJ whole genome shotgun (WGS) entry which is preliminary data.</text>
</comment>
<evidence type="ECO:0000256" key="1">
    <source>
        <dbReference type="SAM" id="MobiDB-lite"/>
    </source>
</evidence>
<keyword evidence="3" id="KW-1185">Reference proteome</keyword>
<name>A0A7J8BKM5_MOLMO</name>
<evidence type="ECO:0000313" key="2">
    <source>
        <dbReference type="EMBL" id="KAF6399264.1"/>
    </source>
</evidence>
<gene>
    <name evidence="2" type="ORF">HJG59_010156</name>
</gene>
<feature type="region of interest" description="Disordered" evidence="1">
    <location>
        <begin position="44"/>
        <end position="69"/>
    </location>
</feature>
<proteinExistence type="predicted"/>
<dbReference type="EMBL" id="JACASF010000024">
    <property type="protein sequence ID" value="KAF6399264.1"/>
    <property type="molecule type" value="Genomic_DNA"/>
</dbReference>